<dbReference type="EMBL" id="JASPKY010000932">
    <property type="protein sequence ID" value="KAK9680106.1"/>
    <property type="molecule type" value="Genomic_DNA"/>
</dbReference>
<protein>
    <submittedName>
        <fullName evidence="1">Uncharacterized protein</fullName>
    </submittedName>
</protein>
<dbReference type="AlphaFoldDB" id="A0AAW1HU27"/>
<organism evidence="1 2">
    <name type="scientific">Popillia japonica</name>
    <name type="common">Japanese beetle</name>
    <dbReference type="NCBI Taxonomy" id="7064"/>
    <lineage>
        <taxon>Eukaryota</taxon>
        <taxon>Metazoa</taxon>
        <taxon>Ecdysozoa</taxon>
        <taxon>Arthropoda</taxon>
        <taxon>Hexapoda</taxon>
        <taxon>Insecta</taxon>
        <taxon>Pterygota</taxon>
        <taxon>Neoptera</taxon>
        <taxon>Endopterygota</taxon>
        <taxon>Coleoptera</taxon>
        <taxon>Polyphaga</taxon>
        <taxon>Scarabaeiformia</taxon>
        <taxon>Scarabaeidae</taxon>
        <taxon>Rutelinae</taxon>
        <taxon>Popillia</taxon>
    </lineage>
</organism>
<gene>
    <name evidence="1" type="ORF">QE152_g39352</name>
</gene>
<comment type="caution">
    <text evidence="1">The sequence shown here is derived from an EMBL/GenBank/DDBJ whole genome shotgun (WGS) entry which is preliminary data.</text>
</comment>
<evidence type="ECO:0000313" key="2">
    <source>
        <dbReference type="Proteomes" id="UP001458880"/>
    </source>
</evidence>
<keyword evidence="2" id="KW-1185">Reference proteome</keyword>
<proteinExistence type="predicted"/>
<name>A0AAW1HU27_POPJA</name>
<sequence length="159" mass="18493">MVLTRAHKDEIADLISSTLEKYFSNGEMGKNATSFESIVARYESSLNVITERLDGRISKLEENNLKLHKRLNDCEQYSRRNSLRIFGVEEEDNENVYDKIKKIFNKMEVNVEGHIDRCHCIGKNLSVNDVNKIKRVPTEGKKCKQKMYNCQIYILSETL</sequence>
<dbReference type="Proteomes" id="UP001458880">
    <property type="component" value="Unassembled WGS sequence"/>
</dbReference>
<accession>A0AAW1HU27</accession>
<reference evidence="1 2" key="1">
    <citation type="journal article" date="2024" name="BMC Genomics">
        <title>De novo assembly and annotation of Popillia japonica's genome with initial clues to its potential as an invasive pest.</title>
        <authorList>
            <person name="Cucini C."/>
            <person name="Boschi S."/>
            <person name="Funari R."/>
            <person name="Cardaioli E."/>
            <person name="Iannotti N."/>
            <person name="Marturano G."/>
            <person name="Paoli F."/>
            <person name="Bruttini M."/>
            <person name="Carapelli A."/>
            <person name="Frati F."/>
            <person name="Nardi F."/>
        </authorList>
    </citation>
    <scope>NUCLEOTIDE SEQUENCE [LARGE SCALE GENOMIC DNA]</scope>
    <source>
        <strain evidence="1">DMR45628</strain>
    </source>
</reference>
<evidence type="ECO:0000313" key="1">
    <source>
        <dbReference type="EMBL" id="KAK9680106.1"/>
    </source>
</evidence>